<evidence type="ECO:0000313" key="2">
    <source>
        <dbReference type="Proteomes" id="UP000001179"/>
    </source>
</evidence>
<dbReference type="InterPro" id="IPR019289">
    <property type="entry name" value="Phage_tail_E/E"/>
</dbReference>
<dbReference type="Pfam" id="PF10109">
    <property type="entry name" value="Phage_TAC_7"/>
    <property type="match status" value="1"/>
</dbReference>
<dbReference type="KEGG" id="vg:5912380"/>
<dbReference type="GeneID" id="5912380"/>
<dbReference type="RefSeq" id="YP_001686758.1">
    <property type="nucleotide sequence ID" value="NC_010342.1"/>
</dbReference>
<dbReference type="EMBL" id="EU399241">
    <property type="protein sequence ID" value="ABY90390.1"/>
    <property type="molecule type" value="Genomic_DNA"/>
</dbReference>
<gene>
    <name evidence="1" type="ORF">HAPgp22</name>
</gene>
<organismHost>
    <name type="scientific">Vreelandella aquamarina</name>
    <dbReference type="NCBI Taxonomy" id="77097"/>
</organismHost>
<name>B0ZSH0_BPHA1</name>
<dbReference type="Proteomes" id="UP000001179">
    <property type="component" value="Segment"/>
</dbReference>
<reference evidence="1 2" key="1">
    <citation type="journal article" date="2008" name="J. Virol.">
        <title>The temperate marine phage PhiHAP-1 of Halomonas aquamarina possesses a linear plasmid-like prophage genome.</title>
        <authorList>
            <person name="Mobberley J.M."/>
            <person name="Authement R.N."/>
            <person name="Segall A.M."/>
            <person name="Paul J.H."/>
        </authorList>
    </citation>
    <scope>NUCLEOTIDE SEQUENCE</scope>
</reference>
<protein>
    <submittedName>
        <fullName evidence="1">Uncharacterized protein</fullName>
    </submittedName>
</protein>
<proteinExistence type="predicted"/>
<evidence type="ECO:0000313" key="1">
    <source>
        <dbReference type="EMBL" id="ABY90390.1"/>
    </source>
</evidence>
<keyword evidence="2" id="KW-1185">Reference proteome</keyword>
<organism evidence="1 2">
    <name type="scientific">Halomonas phage phiHAP-1 (isolate -/Gulf of Mexico/-/2001)</name>
    <name type="common">Bacteriophage phiHAP-1</name>
    <dbReference type="NCBI Taxonomy" id="1283337"/>
    <lineage>
        <taxon>Viruses</taxon>
        <taxon>Duplodnaviria</taxon>
        <taxon>Heunggongvirae</taxon>
        <taxon>Uroviricota</taxon>
        <taxon>Caudoviricetes</taxon>
        <taxon>Hapunavirus</taxon>
        <taxon>Hapunavirus HAP1</taxon>
    </lineage>
</organism>
<sequence length="224" mass="25187">MLYQGGIFMLLKKGNDMWKPEPHTLRWPLAIENDQVLTELPLRPILHGEHAELLEALDEQKAARAAKGDPMEDVEYDESAFIGLAAMATGYPESVIQQLKRPDFNGLSKRVLEMVSFASDAFMTSEQKLASSKDNPVLLVPLKGSDGFEHDRIQLEVPALEATRMMRKVKGARQRAEFITAKCTGLIPHDLHQLTVPDWNTLQERVNHFLNETADFFPSTTSTS</sequence>
<accession>B0ZSH0</accession>